<dbReference type="SUPFAM" id="SSF53697">
    <property type="entry name" value="SIS domain"/>
    <property type="match status" value="1"/>
</dbReference>
<dbReference type="GO" id="GO:0006002">
    <property type="term" value="P:fructose 6-phosphate metabolic process"/>
    <property type="evidence" value="ECO:0007669"/>
    <property type="project" value="TreeGrafter"/>
</dbReference>
<dbReference type="AlphaFoldDB" id="A0A1F5KDM0"/>
<dbReference type="GO" id="GO:0097367">
    <property type="term" value="F:carbohydrate derivative binding"/>
    <property type="evidence" value="ECO:0007669"/>
    <property type="project" value="InterPro"/>
</dbReference>
<dbReference type="PANTHER" id="PTHR10937:SF0">
    <property type="entry name" value="GLUTAMINE--FRUCTOSE-6-PHOSPHATE TRANSAMINASE (ISOMERIZING)"/>
    <property type="match status" value="1"/>
</dbReference>
<reference evidence="10 11" key="1">
    <citation type="journal article" date="2016" name="Nat. Commun.">
        <title>Thousands of microbial genomes shed light on interconnected biogeochemical processes in an aquifer system.</title>
        <authorList>
            <person name="Anantharaman K."/>
            <person name="Brown C.T."/>
            <person name="Hug L.A."/>
            <person name="Sharon I."/>
            <person name="Castelle C.J."/>
            <person name="Probst A.J."/>
            <person name="Thomas B.C."/>
            <person name="Singh A."/>
            <person name="Wilkins M.J."/>
            <person name="Karaoz U."/>
            <person name="Brodie E.L."/>
            <person name="Williams K.H."/>
            <person name="Hubbard S.S."/>
            <person name="Banfield J.F."/>
        </authorList>
    </citation>
    <scope>NUCLEOTIDE SEQUENCE [LARGE SCALE GENOMIC DNA]</scope>
</reference>
<dbReference type="InterPro" id="IPR005855">
    <property type="entry name" value="GFAT"/>
</dbReference>
<dbReference type="InterPro" id="IPR047084">
    <property type="entry name" value="GFAT_N"/>
</dbReference>
<comment type="catalytic activity">
    <reaction evidence="1">
        <text>D-fructose 6-phosphate + L-glutamine = D-glucosamine 6-phosphate + L-glutamate</text>
        <dbReference type="Rhea" id="RHEA:13237"/>
        <dbReference type="ChEBI" id="CHEBI:29985"/>
        <dbReference type="ChEBI" id="CHEBI:58359"/>
        <dbReference type="ChEBI" id="CHEBI:58725"/>
        <dbReference type="ChEBI" id="CHEBI:61527"/>
        <dbReference type="EC" id="2.6.1.16"/>
    </reaction>
</comment>
<evidence type="ECO:0000313" key="11">
    <source>
        <dbReference type="Proteomes" id="UP000176527"/>
    </source>
</evidence>
<dbReference type="GO" id="GO:0006047">
    <property type="term" value="P:UDP-N-acetylglucosamine metabolic process"/>
    <property type="evidence" value="ECO:0007669"/>
    <property type="project" value="TreeGrafter"/>
</dbReference>
<dbReference type="SUPFAM" id="SSF56235">
    <property type="entry name" value="N-terminal nucleophile aminohydrolases (Ntn hydrolases)"/>
    <property type="match status" value="1"/>
</dbReference>
<dbReference type="InterPro" id="IPR001347">
    <property type="entry name" value="SIS_dom"/>
</dbReference>
<keyword evidence="4" id="KW-0032">Aminotransferase</keyword>
<feature type="domain" description="SIS" evidence="9">
    <location>
        <begin position="303"/>
        <end position="443"/>
    </location>
</feature>
<dbReference type="PROSITE" id="PS51278">
    <property type="entry name" value="GATASE_TYPE_2"/>
    <property type="match status" value="1"/>
</dbReference>
<evidence type="ECO:0000259" key="8">
    <source>
        <dbReference type="PROSITE" id="PS51278"/>
    </source>
</evidence>
<dbReference type="NCBIfam" id="NF001484">
    <property type="entry name" value="PRK00331.1"/>
    <property type="match status" value="1"/>
</dbReference>
<comment type="caution">
    <text evidence="10">The sequence shown here is derived from an EMBL/GenBank/DDBJ whole genome shotgun (WGS) entry which is preliminary data.</text>
</comment>
<dbReference type="GO" id="GO:0004360">
    <property type="term" value="F:glutamine-fructose-6-phosphate transaminase (isomerizing) activity"/>
    <property type="evidence" value="ECO:0007669"/>
    <property type="project" value="UniProtKB-EC"/>
</dbReference>
<evidence type="ECO:0000256" key="3">
    <source>
        <dbReference type="ARBA" id="ARBA00016090"/>
    </source>
</evidence>
<dbReference type="InterPro" id="IPR017932">
    <property type="entry name" value="GATase_2_dom"/>
</dbReference>
<keyword evidence="6" id="KW-0677">Repeat</keyword>
<evidence type="ECO:0000256" key="2">
    <source>
        <dbReference type="ARBA" id="ARBA00012916"/>
    </source>
</evidence>
<feature type="domain" description="SIS" evidence="9">
    <location>
        <begin position="470"/>
        <end position="606"/>
    </location>
</feature>
<dbReference type="Pfam" id="PF13522">
    <property type="entry name" value="GATase_6"/>
    <property type="match status" value="1"/>
</dbReference>
<dbReference type="CDD" id="cd05008">
    <property type="entry name" value="SIS_GlmS_GlmD_1"/>
    <property type="match status" value="1"/>
</dbReference>
<dbReference type="PANTHER" id="PTHR10937">
    <property type="entry name" value="GLUCOSAMINE--FRUCTOSE-6-PHOSPHATE AMINOTRANSFERASE, ISOMERIZING"/>
    <property type="match status" value="1"/>
</dbReference>
<dbReference type="NCBIfam" id="TIGR01135">
    <property type="entry name" value="glmS"/>
    <property type="match status" value="1"/>
</dbReference>
<dbReference type="EC" id="2.6.1.16" evidence="2"/>
<keyword evidence="7" id="KW-0315">Glutamine amidotransferase</keyword>
<dbReference type="InterPro" id="IPR029055">
    <property type="entry name" value="Ntn_hydrolases_N"/>
</dbReference>
<proteinExistence type="predicted"/>
<dbReference type="Pfam" id="PF01380">
    <property type="entry name" value="SIS"/>
    <property type="match status" value="2"/>
</dbReference>
<dbReference type="PROSITE" id="PS51464">
    <property type="entry name" value="SIS"/>
    <property type="match status" value="2"/>
</dbReference>
<dbReference type="InterPro" id="IPR046348">
    <property type="entry name" value="SIS_dom_sf"/>
</dbReference>
<evidence type="ECO:0000256" key="1">
    <source>
        <dbReference type="ARBA" id="ARBA00001031"/>
    </source>
</evidence>
<evidence type="ECO:0000259" key="9">
    <source>
        <dbReference type="PROSITE" id="PS51464"/>
    </source>
</evidence>
<evidence type="ECO:0000256" key="5">
    <source>
        <dbReference type="ARBA" id="ARBA00022679"/>
    </source>
</evidence>
<dbReference type="EMBL" id="MFDE01000010">
    <property type="protein sequence ID" value="OGE38890.1"/>
    <property type="molecule type" value="Genomic_DNA"/>
</dbReference>
<dbReference type="CDD" id="cd00714">
    <property type="entry name" value="GFAT"/>
    <property type="match status" value="1"/>
</dbReference>
<dbReference type="Gene3D" id="3.60.20.10">
    <property type="entry name" value="Glutamine Phosphoribosylpyrophosphate, subunit 1, domain 1"/>
    <property type="match status" value="1"/>
</dbReference>
<name>A0A1F5KDM0_9BACT</name>
<organism evidence="10 11">
    <name type="scientific">Candidatus Daviesbacteria bacterium RIFCSPHIGHO2_12_FULL_37_11</name>
    <dbReference type="NCBI Taxonomy" id="1797777"/>
    <lineage>
        <taxon>Bacteria</taxon>
        <taxon>Candidatus Daviesiibacteriota</taxon>
    </lineage>
</organism>
<dbReference type="GO" id="GO:0006487">
    <property type="term" value="P:protein N-linked glycosylation"/>
    <property type="evidence" value="ECO:0007669"/>
    <property type="project" value="TreeGrafter"/>
</dbReference>
<sequence>MCGIFGYIGYQDAAKMVAIGLKRLEYRGYDSWGIAVISEKLKVKSKKLFVEKQVGSIGDTKTFNSKLLTLNSSIGIGHTRWATHGGVTKTNAHPHFSTDKSFALAQNGIVENYTELKSSLSKKGYKFETETDTEVIVRLIEDKQSLRSKDLKQKLASHLSSGNVNLKEAVRLAFLELEGRNTIILISNDGQVIACRNGSPLIIGKNFKTGEIYLSSDTLSFAPFANKMLIIENGQLVQIIDKNITISDLSSGKVIKNKFEDIGFEAEEVEREGFPHFMVKEIYESPYVIEQLVSKDRKTFENFAKIINECANVYTIGSGTIGVAAAQIAFYLRLYGKKKVISLIGADSVEYLPLFKKGDLIIAPSQSGETADVLEVLEKAKQKGVKIASIVNMPGSSMTRLSDYKFMMQAGPEICVMSTKAYIFPIAWGYLISKTVQGKYDEGIKNLITLADEMDNWLKQNKNHKDIKFLAKKLATKKDIFLLGKYQNFQIIREGMVKLIEGTYKHAHALPSGDLKHYVITLIEKGVPVIVAISEDIVKQDLLNSVHEVKARGADIIAIAPKNHSDYNTFIQVPDCGQVSAIMNVIPLQLLAYYMAVELGNNVDKPRNIAKSVTVK</sequence>
<dbReference type="Proteomes" id="UP000176527">
    <property type="component" value="Unassembled WGS sequence"/>
</dbReference>
<gene>
    <name evidence="10" type="ORF">A3F00_01370</name>
</gene>
<dbReference type="Gene3D" id="3.40.50.10490">
    <property type="entry name" value="Glucose-6-phosphate isomerase like protein, domain 1"/>
    <property type="match status" value="2"/>
</dbReference>
<evidence type="ECO:0000256" key="6">
    <source>
        <dbReference type="ARBA" id="ARBA00022737"/>
    </source>
</evidence>
<protein>
    <recommendedName>
        <fullName evidence="3">Glutamine--fructose-6-phosphate aminotransferase [isomerizing]</fullName>
        <ecNumber evidence="2">2.6.1.16</ecNumber>
    </recommendedName>
</protein>
<feature type="domain" description="Glutamine amidotransferase type-2" evidence="8">
    <location>
        <begin position="2"/>
        <end position="242"/>
    </location>
</feature>
<evidence type="ECO:0000313" key="10">
    <source>
        <dbReference type="EMBL" id="OGE38890.1"/>
    </source>
</evidence>
<dbReference type="CDD" id="cd05009">
    <property type="entry name" value="SIS_GlmS_GlmD_2"/>
    <property type="match status" value="1"/>
</dbReference>
<accession>A0A1F5KDM0</accession>
<evidence type="ECO:0000256" key="7">
    <source>
        <dbReference type="ARBA" id="ARBA00022962"/>
    </source>
</evidence>
<dbReference type="InterPro" id="IPR035466">
    <property type="entry name" value="GlmS/AgaS_SIS"/>
</dbReference>
<evidence type="ECO:0000256" key="4">
    <source>
        <dbReference type="ARBA" id="ARBA00022576"/>
    </source>
</evidence>
<dbReference type="InterPro" id="IPR035490">
    <property type="entry name" value="GlmS/FrlB_SIS"/>
</dbReference>
<keyword evidence="5" id="KW-0808">Transferase</keyword>